<gene>
    <name evidence="2" type="ORF">F7Q99_21595</name>
</gene>
<reference evidence="2 3" key="1">
    <citation type="submission" date="2019-09" db="EMBL/GenBank/DDBJ databases">
        <title>Genome Sequences of Streptomyces kaniharaensis ATCC 21070.</title>
        <authorList>
            <person name="Zhu W."/>
            <person name="De Crecy-Lagard V."/>
            <person name="Richards N.G."/>
        </authorList>
    </citation>
    <scope>NUCLEOTIDE SEQUENCE [LARGE SCALE GENOMIC DNA]</scope>
    <source>
        <strain evidence="2 3">SF-557</strain>
    </source>
</reference>
<protein>
    <submittedName>
        <fullName evidence="2">Helix-turn-helix domain-containing protein</fullName>
    </submittedName>
</protein>
<feature type="region of interest" description="Disordered" evidence="1">
    <location>
        <begin position="199"/>
        <end position="220"/>
    </location>
</feature>
<evidence type="ECO:0000313" key="2">
    <source>
        <dbReference type="EMBL" id="MQS14784.1"/>
    </source>
</evidence>
<dbReference type="OrthoDB" id="4350514at2"/>
<accession>A0A6N7KXT4</accession>
<name>A0A6N7KXT4_9ACTN</name>
<dbReference type="Proteomes" id="UP000450000">
    <property type="component" value="Unassembled WGS sequence"/>
</dbReference>
<organism evidence="2 3">
    <name type="scientific">Streptomyces kaniharaensis</name>
    <dbReference type="NCBI Taxonomy" id="212423"/>
    <lineage>
        <taxon>Bacteria</taxon>
        <taxon>Bacillati</taxon>
        <taxon>Actinomycetota</taxon>
        <taxon>Actinomycetes</taxon>
        <taxon>Kitasatosporales</taxon>
        <taxon>Streptomycetaceae</taxon>
        <taxon>Streptomyces</taxon>
    </lineage>
</organism>
<evidence type="ECO:0000256" key="1">
    <source>
        <dbReference type="SAM" id="MobiDB-lite"/>
    </source>
</evidence>
<dbReference type="RefSeq" id="WP_153463869.1">
    <property type="nucleotide sequence ID" value="NZ_WBOF01000001.1"/>
</dbReference>
<comment type="caution">
    <text evidence="2">The sequence shown here is derived from an EMBL/GenBank/DDBJ whole genome shotgun (WGS) entry which is preliminary data.</text>
</comment>
<proteinExistence type="predicted"/>
<sequence>MDDVGTPIERMRALDHLSPLEAAKAWGVPKPALKNAAEQIRQIRAGADRSLARDRPRCPEPVASFYGFPCKVPVEPGMEVCYQHRRVKANPGADVTSYALAAVQAHASWEELRESIRGLDKRSLQTERLRLFRAFEAKAPMTEEDYRLASLLLPSEDPATQARRALGLPGPNDGIGDGARLRGLGVLLAAAEAAALDLPTGLPGSKNKSKAPPANDKAKSDEPLLYSIAEAAKRLGVGVAWLRSESAAGRVPHREIGSHRMFSNDDLAQIVKDAYRPSNGKTRGRRW</sequence>
<dbReference type="AlphaFoldDB" id="A0A6N7KXT4"/>
<keyword evidence="3" id="KW-1185">Reference proteome</keyword>
<evidence type="ECO:0000313" key="3">
    <source>
        <dbReference type="Proteomes" id="UP000450000"/>
    </source>
</evidence>
<dbReference type="EMBL" id="WBOF01000001">
    <property type="protein sequence ID" value="MQS14784.1"/>
    <property type="molecule type" value="Genomic_DNA"/>
</dbReference>